<gene>
    <name evidence="2" type="ORF">B0H15DRAFT_950425</name>
</gene>
<evidence type="ECO:0000313" key="2">
    <source>
        <dbReference type="EMBL" id="KAJ7086914.1"/>
    </source>
</evidence>
<proteinExistence type="predicted"/>
<dbReference type="AlphaFoldDB" id="A0AAD6XNG9"/>
<evidence type="ECO:0000313" key="3">
    <source>
        <dbReference type="Proteomes" id="UP001222325"/>
    </source>
</evidence>
<accession>A0AAD6XNG9</accession>
<dbReference type="Proteomes" id="UP001222325">
    <property type="component" value="Unassembled WGS sequence"/>
</dbReference>
<dbReference type="EMBL" id="JARJCN010000030">
    <property type="protein sequence ID" value="KAJ7086914.1"/>
    <property type="molecule type" value="Genomic_DNA"/>
</dbReference>
<reference evidence="2" key="1">
    <citation type="submission" date="2023-03" db="EMBL/GenBank/DDBJ databases">
        <title>Massive genome expansion in bonnet fungi (Mycena s.s.) driven by repeated elements and novel gene families across ecological guilds.</title>
        <authorList>
            <consortium name="Lawrence Berkeley National Laboratory"/>
            <person name="Harder C.B."/>
            <person name="Miyauchi S."/>
            <person name="Viragh M."/>
            <person name="Kuo A."/>
            <person name="Thoen E."/>
            <person name="Andreopoulos B."/>
            <person name="Lu D."/>
            <person name="Skrede I."/>
            <person name="Drula E."/>
            <person name="Henrissat B."/>
            <person name="Morin E."/>
            <person name="Kohler A."/>
            <person name="Barry K."/>
            <person name="LaButti K."/>
            <person name="Morin E."/>
            <person name="Salamov A."/>
            <person name="Lipzen A."/>
            <person name="Mereny Z."/>
            <person name="Hegedus B."/>
            <person name="Baldrian P."/>
            <person name="Stursova M."/>
            <person name="Weitz H."/>
            <person name="Taylor A."/>
            <person name="Grigoriev I.V."/>
            <person name="Nagy L.G."/>
            <person name="Martin F."/>
            <person name="Kauserud H."/>
        </authorList>
    </citation>
    <scope>NUCLEOTIDE SEQUENCE</scope>
    <source>
        <strain evidence="2">CBHHK173m</strain>
    </source>
</reference>
<keyword evidence="3" id="KW-1185">Reference proteome</keyword>
<feature type="compositionally biased region" description="Low complexity" evidence="1">
    <location>
        <begin position="77"/>
        <end position="91"/>
    </location>
</feature>
<name>A0AAD6XNG9_9AGAR</name>
<sequence>MPPHRTLRAIRRDHAQPDQVSLIRRLGATRRQLGSIHHQASRNPLPFRPTSKVTEPWGDAVPPPSGDSLGVWETSTWSAGATDGDGWGTASVEGWGNPHIGWWGSAPAGSDWPPSLS</sequence>
<feature type="region of interest" description="Disordered" evidence="1">
    <location>
        <begin position="35"/>
        <end position="117"/>
    </location>
</feature>
<protein>
    <submittedName>
        <fullName evidence="2">Uncharacterized protein</fullName>
    </submittedName>
</protein>
<evidence type="ECO:0000256" key="1">
    <source>
        <dbReference type="SAM" id="MobiDB-lite"/>
    </source>
</evidence>
<comment type="caution">
    <text evidence="2">The sequence shown here is derived from an EMBL/GenBank/DDBJ whole genome shotgun (WGS) entry which is preliminary data.</text>
</comment>
<organism evidence="2 3">
    <name type="scientific">Mycena belliarum</name>
    <dbReference type="NCBI Taxonomy" id="1033014"/>
    <lineage>
        <taxon>Eukaryota</taxon>
        <taxon>Fungi</taxon>
        <taxon>Dikarya</taxon>
        <taxon>Basidiomycota</taxon>
        <taxon>Agaricomycotina</taxon>
        <taxon>Agaricomycetes</taxon>
        <taxon>Agaricomycetidae</taxon>
        <taxon>Agaricales</taxon>
        <taxon>Marasmiineae</taxon>
        <taxon>Mycenaceae</taxon>
        <taxon>Mycena</taxon>
    </lineage>
</organism>